<protein>
    <recommendedName>
        <fullName evidence="7">Large ribosomal subunit protein mL40</fullName>
    </recommendedName>
    <alternativeName>
        <fullName evidence="8">39S ribosomal protein L40, mitochondrial</fullName>
    </alternativeName>
</protein>
<evidence type="ECO:0000256" key="1">
    <source>
        <dbReference type="ARBA" id="ARBA00004173"/>
    </source>
</evidence>
<feature type="compositionally biased region" description="Basic and acidic residues" evidence="9">
    <location>
        <begin position="175"/>
        <end position="201"/>
    </location>
</feature>
<evidence type="ECO:0000256" key="3">
    <source>
        <dbReference type="ARBA" id="ARBA00022946"/>
    </source>
</evidence>
<organism evidence="10 11">
    <name type="scientific">Halocaridina rubra</name>
    <name type="common">Hawaiian red shrimp</name>
    <dbReference type="NCBI Taxonomy" id="373956"/>
    <lineage>
        <taxon>Eukaryota</taxon>
        <taxon>Metazoa</taxon>
        <taxon>Ecdysozoa</taxon>
        <taxon>Arthropoda</taxon>
        <taxon>Crustacea</taxon>
        <taxon>Multicrustacea</taxon>
        <taxon>Malacostraca</taxon>
        <taxon>Eumalacostraca</taxon>
        <taxon>Eucarida</taxon>
        <taxon>Decapoda</taxon>
        <taxon>Pleocyemata</taxon>
        <taxon>Caridea</taxon>
        <taxon>Atyoidea</taxon>
        <taxon>Atyidae</taxon>
        <taxon>Halocaridina</taxon>
    </lineage>
</organism>
<evidence type="ECO:0000256" key="5">
    <source>
        <dbReference type="ARBA" id="ARBA00023128"/>
    </source>
</evidence>
<comment type="similarity">
    <text evidence="2">Belongs to the mitochondrion-specific ribosomal protein mL40 family.</text>
</comment>
<keyword evidence="6" id="KW-0687">Ribonucleoprotein</keyword>
<dbReference type="GO" id="GO:0005762">
    <property type="term" value="C:mitochondrial large ribosomal subunit"/>
    <property type="evidence" value="ECO:0007669"/>
    <property type="project" value="InterPro"/>
</dbReference>
<keyword evidence="4 10" id="KW-0689">Ribosomal protein</keyword>
<accession>A0AAN8X718</accession>
<dbReference type="EMBL" id="JAXCGZ010013223">
    <property type="protein sequence ID" value="KAK7073295.1"/>
    <property type="molecule type" value="Genomic_DNA"/>
</dbReference>
<evidence type="ECO:0000256" key="8">
    <source>
        <dbReference type="ARBA" id="ARBA00083752"/>
    </source>
</evidence>
<keyword evidence="11" id="KW-1185">Reference proteome</keyword>
<feature type="region of interest" description="Disordered" evidence="9">
    <location>
        <begin position="171"/>
        <end position="201"/>
    </location>
</feature>
<evidence type="ECO:0000256" key="4">
    <source>
        <dbReference type="ARBA" id="ARBA00022980"/>
    </source>
</evidence>
<dbReference type="Proteomes" id="UP001381693">
    <property type="component" value="Unassembled WGS sequence"/>
</dbReference>
<dbReference type="InterPro" id="IPR039145">
    <property type="entry name" value="Ribosomal_mL40_metazoa/plant"/>
</dbReference>
<reference evidence="10 11" key="1">
    <citation type="submission" date="2023-11" db="EMBL/GenBank/DDBJ databases">
        <title>Halocaridina rubra genome assembly.</title>
        <authorList>
            <person name="Smith C."/>
        </authorList>
    </citation>
    <scope>NUCLEOTIDE SEQUENCE [LARGE SCALE GENOMIC DNA]</scope>
    <source>
        <strain evidence="10">EP-1</strain>
        <tissue evidence="10">Whole</tissue>
    </source>
</reference>
<keyword evidence="5" id="KW-0496">Mitochondrion</keyword>
<evidence type="ECO:0000256" key="9">
    <source>
        <dbReference type="SAM" id="MobiDB-lite"/>
    </source>
</evidence>
<sequence length="201" mass="23778">MTLSQCVISSFKRLTLSNCNSHRCISSGTAPLLFRVTDIAWAEPLKKKKKMDPMVLRQREERRKKKIEKAIRKLEKNASQFKPLDEMEVPLKLLRERELRTRTNPSVTEEEEILQLRLLKQWSIYKKQQCIAETYMMDCMQTSTNRALEELRKESEELWLEAIQLDPMLIPYRAKGPDDTPPIKDYDAPDGEYKDETKKWE</sequence>
<dbReference type="InterPro" id="IPR019192">
    <property type="entry name" value="Ribosomal_mL40"/>
</dbReference>
<proteinExistence type="inferred from homology"/>
<dbReference type="FunFam" id="6.10.250.3440:FF:000001">
    <property type="entry name" value="Mitochondrial ribosomal protein L40"/>
    <property type="match status" value="1"/>
</dbReference>
<evidence type="ECO:0000256" key="7">
    <source>
        <dbReference type="ARBA" id="ARBA00035192"/>
    </source>
</evidence>
<evidence type="ECO:0000313" key="10">
    <source>
        <dbReference type="EMBL" id="KAK7073295.1"/>
    </source>
</evidence>
<keyword evidence="3" id="KW-0809">Transit peptide</keyword>
<evidence type="ECO:0000313" key="11">
    <source>
        <dbReference type="Proteomes" id="UP001381693"/>
    </source>
</evidence>
<evidence type="ECO:0000256" key="2">
    <source>
        <dbReference type="ARBA" id="ARBA00009360"/>
    </source>
</evidence>
<evidence type="ECO:0000256" key="6">
    <source>
        <dbReference type="ARBA" id="ARBA00023274"/>
    </source>
</evidence>
<comment type="caution">
    <text evidence="10">The sequence shown here is derived from an EMBL/GenBank/DDBJ whole genome shotgun (WGS) entry which is preliminary data.</text>
</comment>
<dbReference type="AlphaFoldDB" id="A0AAN8X718"/>
<dbReference type="Pfam" id="PF09812">
    <property type="entry name" value="MRP-L28"/>
    <property type="match status" value="1"/>
</dbReference>
<dbReference type="PANTHER" id="PTHR13359">
    <property type="entry name" value="39S RIBOSOMAL PROTEIN L40, MITOCHONDRIAL"/>
    <property type="match status" value="1"/>
</dbReference>
<dbReference type="PANTHER" id="PTHR13359:SF2">
    <property type="entry name" value="LARGE RIBOSOMAL SUBUNIT PROTEIN ML40"/>
    <property type="match status" value="1"/>
</dbReference>
<gene>
    <name evidence="10" type="primary">MRPL40</name>
    <name evidence="10" type="ORF">SK128_028071</name>
</gene>
<name>A0AAN8X718_HALRR</name>
<comment type="subcellular location">
    <subcellularLocation>
        <location evidence="1">Mitochondrion</location>
    </subcellularLocation>
</comment>
<dbReference type="Gene3D" id="6.10.250.3440">
    <property type="match status" value="1"/>
</dbReference>